<proteinExistence type="inferred from homology"/>
<dbReference type="PROSITE" id="PS01036">
    <property type="entry name" value="HSP70_3"/>
    <property type="match status" value="1"/>
</dbReference>
<dbReference type="SUPFAM" id="SSF53067">
    <property type="entry name" value="Actin-like ATPase domain"/>
    <property type="match status" value="2"/>
</dbReference>
<dbReference type="OrthoDB" id="9807934at2"/>
<comment type="similarity">
    <text evidence="1">Belongs to the heat shock protein 70 family.</text>
</comment>
<evidence type="ECO:0000256" key="3">
    <source>
        <dbReference type="ARBA" id="ARBA00022840"/>
    </source>
</evidence>
<name>A0A2U8W062_9HYPH</name>
<dbReference type="RefSeq" id="WP_109887059.1">
    <property type="nucleotide sequence ID" value="NZ_CP029550.1"/>
</dbReference>
<dbReference type="Pfam" id="PF00012">
    <property type="entry name" value="HSP70"/>
    <property type="match status" value="2"/>
</dbReference>
<dbReference type="InterPro" id="IPR043129">
    <property type="entry name" value="ATPase_NBD"/>
</dbReference>
<accession>A0A2U8W062</accession>
<dbReference type="PANTHER" id="PTHR19375">
    <property type="entry name" value="HEAT SHOCK PROTEIN 70KDA"/>
    <property type="match status" value="1"/>
</dbReference>
<organism evidence="4 5">
    <name type="scientific">Methylobacterium durans</name>
    <dbReference type="NCBI Taxonomy" id="2202825"/>
    <lineage>
        <taxon>Bacteria</taxon>
        <taxon>Pseudomonadati</taxon>
        <taxon>Pseudomonadota</taxon>
        <taxon>Alphaproteobacteria</taxon>
        <taxon>Hyphomicrobiales</taxon>
        <taxon>Methylobacteriaceae</taxon>
        <taxon>Methylobacterium</taxon>
    </lineage>
</organism>
<protein>
    <submittedName>
        <fullName evidence="4">Heat-shock protein</fullName>
    </submittedName>
</protein>
<dbReference type="KEGG" id="mets:DK389_01525"/>
<sequence length="415" mass="44311">MAACGLDFGTSNTTLGRWQDGAPRLLRLEGGHVTIPSAIFFAPGREAVIGRAAMSAYVEGVPGRLMRSLKSVLGSSLLEETTPVGRERVRFRDVIGRYLAGVKARAEAEAGKSFDTVVHGRPVHFIDDDPEGDRKAEDALRGIAESIGFRHVSFQYEPIAAALDYEQGIAREELALIADIGGGTSDFSIVRLSPERHSRADRAGDILANDGVRIGGTDFDRMLSLGTVMPLLGLGSPMRRGDLAVPNAYFHDLATWSSINRLYNSKTLREIEETRRDASRPELLGRLHAVVEGERGHSLAMEVEGAKIATSERGGARLDLGWIEGGLAAEIDRDGLVRHTGDLARRIAERIGRCLGQAGVGADAIDALFLTGGSTGLPHVRAALTTCLPQARVAEGDTFGSVGTGLTLEAARRAA</sequence>
<evidence type="ECO:0000313" key="5">
    <source>
        <dbReference type="Proteomes" id="UP000245926"/>
    </source>
</evidence>
<dbReference type="GO" id="GO:0005524">
    <property type="term" value="F:ATP binding"/>
    <property type="evidence" value="ECO:0007669"/>
    <property type="project" value="UniProtKB-KW"/>
</dbReference>
<evidence type="ECO:0000313" key="4">
    <source>
        <dbReference type="EMBL" id="AWN39463.1"/>
    </source>
</evidence>
<keyword evidence="5" id="KW-1185">Reference proteome</keyword>
<dbReference type="GO" id="GO:0140662">
    <property type="term" value="F:ATP-dependent protein folding chaperone"/>
    <property type="evidence" value="ECO:0007669"/>
    <property type="project" value="InterPro"/>
</dbReference>
<dbReference type="EMBL" id="CP029550">
    <property type="protein sequence ID" value="AWN39463.1"/>
    <property type="molecule type" value="Genomic_DNA"/>
</dbReference>
<dbReference type="Gene3D" id="3.90.640.10">
    <property type="entry name" value="Actin, Chain A, domain 4"/>
    <property type="match status" value="1"/>
</dbReference>
<dbReference type="Proteomes" id="UP000245926">
    <property type="component" value="Chromosome"/>
</dbReference>
<gene>
    <name evidence="4" type="ORF">DK389_01525</name>
</gene>
<keyword evidence="3" id="KW-0067">ATP-binding</keyword>
<evidence type="ECO:0000256" key="2">
    <source>
        <dbReference type="ARBA" id="ARBA00022741"/>
    </source>
</evidence>
<dbReference type="InterPro" id="IPR042054">
    <property type="entry name" value="YegD-like"/>
</dbReference>
<keyword evidence="2" id="KW-0547">Nucleotide-binding</keyword>
<dbReference type="InterPro" id="IPR013126">
    <property type="entry name" value="Hsp_70_fam"/>
</dbReference>
<dbReference type="CDD" id="cd10231">
    <property type="entry name" value="ASKHA_NBD_HSP70_YegD-like"/>
    <property type="match status" value="1"/>
</dbReference>
<dbReference type="InterPro" id="IPR018181">
    <property type="entry name" value="Heat_shock_70_CS"/>
</dbReference>
<dbReference type="Gene3D" id="3.30.420.40">
    <property type="match status" value="3"/>
</dbReference>
<evidence type="ECO:0000256" key="1">
    <source>
        <dbReference type="ARBA" id="ARBA00007381"/>
    </source>
</evidence>
<dbReference type="PRINTS" id="PR00301">
    <property type="entry name" value="HEATSHOCK70"/>
</dbReference>
<reference evidence="5" key="1">
    <citation type="submission" date="2018-05" db="EMBL/GenBank/DDBJ databases">
        <title>Complete Genome Sequence of Methylobacterium sp. 17SD2-17.</title>
        <authorList>
            <person name="Srinivasan S."/>
        </authorList>
    </citation>
    <scope>NUCLEOTIDE SEQUENCE [LARGE SCALE GENOMIC DNA]</scope>
    <source>
        <strain evidence="5">17SD2-17</strain>
    </source>
</reference>
<dbReference type="AlphaFoldDB" id="A0A2U8W062"/>